<keyword evidence="10" id="KW-1185">Reference proteome</keyword>
<reference evidence="9 10" key="1">
    <citation type="submission" date="2024-10" db="EMBL/GenBank/DDBJ databases">
        <title>Isolation, draft genome sequencing and identification of Phyllobacterium sp. NSA23, isolated from leaf soil.</title>
        <authorList>
            <person name="Akita H."/>
        </authorList>
    </citation>
    <scope>NUCLEOTIDE SEQUENCE [LARGE SCALE GENOMIC DNA]</scope>
    <source>
        <strain evidence="9 10">NSA23</strain>
    </source>
</reference>
<keyword evidence="4 8" id="KW-1003">Cell membrane</keyword>
<feature type="transmembrane region" description="Helical" evidence="8">
    <location>
        <begin position="252"/>
        <end position="270"/>
    </location>
</feature>
<evidence type="ECO:0000256" key="7">
    <source>
        <dbReference type="ARBA" id="ARBA00023136"/>
    </source>
</evidence>
<keyword evidence="7 8" id="KW-0472">Membrane</keyword>
<evidence type="ECO:0000256" key="2">
    <source>
        <dbReference type="ARBA" id="ARBA00009142"/>
    </source>
</evidence>
<comment type="subcellular location">
    <subcellularLocation>
        <location evidence="1 8">Cell membrane</location>
        <topology evidence="1 8">Multi-pass membrane protein</topology>
    </subcellularLocation>
</comment>
<evidence type="ECO:0000313" key="9">
    <source>
        <dbReference type="EMBL" id="GAB1583231.1"/>
    </source>
</evidence>
<sequence length="277" mass="29708">MKTCLAIGAAEGYESAFLKSLFMHDLLANPWFYATAIPAVILVGLSKGGLGGAMGQLGVPLMTLVMPPLQAAAIMLPILLVMDVASLWTWRGYHDAKTLRYMLPGGMIGIAIGWLMSESVTDDMVKLIVGAIAVLFVLRYILAGAAGRAKAKPHNFAAATGWSTVAGFTSYVAHAGGPPYQIYALPLRQDPKIYNGTSVIFFAIINALKVIPYFAQGQFDATNLSASGVLAPLAFAAPFAGAWIVRRMKPEVFYPFIYAMVFLTGLKLVYDGVAKMF</sequence>
<dbReference type="Proteomes" id="UP001628091">
    <property type="component" value="Unassembled WGS sequence"/>
</dbReference>
<evidence type="ECO:0000256" key="1">
    <source>
        <dbReference type="ARBA" id="ARBA00004651"/>
    </source>
</evidence>
<evidence type="ECO:0000256" key="3">
    <source>
        <dbReference type="ARBA" id="ARBA00022448"/>
    </source>
</evidence>
<protein>
    <recommendedName>
        <fullName evidence="8">Probable membrane transporter protein</fullName>
    </recommendedName>
</protein>
<dbReference type="InterPro" id="IPR002781">
    <property type="entry name" value="TM_pro_TauE-like"/>
</dbReference>
<organism evidence="9 10">
    <name type="scientific">Phyllobacterium phragmitis</name>
    <dbReference type="NCBI Taxonomy" id="2670329"/>
    <lineage>
        <taxon>Bacteria</taxon>
        <taxon>Pseudomonadati</taxon>
        <taxon>Pseudomonadota</taxon>
        <taxon>Alphaproteobacteria</taxon>
        <taxon>Hyphomicrobiales</taxon>
        <taxon>Phyllobacteriaceae</taxon>
        <taxon>Phyllobacterium</taxon>
    </lineage>
</organism>
<evidence type="ECO:0000256" key="8">
    <source>
        <dbReference type="RuleBase" id="RU363041"/>
    </source>
</evidence>
<dbReference type="PANTHER" id="PTHR30269:SF37">
    <property type="entry name" value="MEMBRANE TRANSPORTER PROTEIN"/>
    <property type="match status" value="1"/>
</dbReference>
<keyword evidence="5 8" id="KW-0812">Transmembrane</keyword>
<keyword evidence="3" id="KW-0813">Transport</keyword>
<feature type="transmembrane region" description="Helical" evidence="8">
    <location>
        <begin position="123"/>
        <end position="142"/>
    </location>
</feature>
<evidence type="ECO:0000256" key="6">
    <source>
        <dbReference type="ARBA" id="ARBA00022989"/>
    </source>
</evidence>
<feature type="transmembrane region" description="Helical" evidence="8">
    <location>
        <begin position="70"/>
        <end position="89"/>
    </location>
</feature>
<accession>A0ABQ0H2U8</accession>
<proteinExistence type="inferred from homology"/>
<feature type="transmembrane region" description="Helical" evidence="8">
    <location>
        <begin position="31"/>
        <end position="50"/>
    </location>
</feature>
<evidence type="ECO:0000256" key="5">
    <source>
        <dbReference type="ARBA" id="ARBA00022692"/>
    </source>
</evidence>
<feature type="transmembrane region" description="Helical" evidence="8">
    <location>
        <begin position="227"/>
        <end position="246"/>
    </location>
</feature>
<keyword evidence="6 8" id="KW-1133">Transmembrane helix</keyword>
<dbReference type="InterPro" id="IPR052017">
    <property type="entry name" value="TSUP"/>
</dbReference>
<feature type="transmembrane region" description="Helical" evidence="8">
    <location>
        <begin position="101"/>
        <end position="117"/>
    </location>
</feature>
<comment type="caution">
    <text evidence="9">The sequence shown here is derived from an EMBL/GenBank/DDBJ whole genome shotgun (WGS) entry which is preliminary data.</text>
</comment>
<feature type="transmembrane region" description="Helical" evidence="8">
    <location>
        <begin position="193"/>
        <end position="215"/>
    </location>
</feature>
<comment type="similarity">
    <text evidence="2 8">Belongs to the 4-toluene sulfonate uptake permease (TSUP) (TC 2.A.102) family.</text>
</comment>
<dbReference type="Pfam" id="PF01925">
    <property type="entry name" value="TauE"/>
    <property type="match status" value="1"/>
</dbReference>
<gene>
    <name evidence="9" type="ORF">PPNSA23_31740</name>
</gene>
<evidence type="ECO:0000313" key="10">
    <source>
        <dbReference type="Proteomes" id="UP001628091"/>
    </source>
</evidence>
<dbReference type="PANTHER" id="PTHR30269">
    <property type="entry name" value="TRANSMEMBRANE PROTEIN YFCA"/>
    <property type="match status" value="1"/>
</dbReference>
<evidence type="ECO:0000256" key="4">
    <source>
        <dbReference type="ARBA" id="ARBA00022475"/>
    </source>
</evidence>
<name>A0ABQ0H2U8_9HYPH</name>
<dbReference type="EMBL" id="BAAFZP010000001">
    <property type="protein sequence ID" value="GAB1583231.1"/>
    <property type="molecule type" value="Genomic_DNA"/>
</dbReference>